<name>A0AAV9GKA1_9PEZI</name>
<evidence type="ECO:0000313" key="2">
    <source>
        <dbReference type="Proteomes" id="UP001321760"/>
    </source>
</evidence>
<reference evidence="1" key="1">
    <citation type="journal article" date="2023" name="Mol. Phylogenet. Evol.">
        <title>Genome-scale phylogeny and comparative genomics of the fungal order Sordariales.</title>
        <authorList>
            <person name="Hensen N."/>
            <person name="Bonometti L."/>
            <person name="Westerberg I."/>
            <person name="Brannstrom I.O."/>
            <person name="Guillou S."/>
            <person name="Cros-Aarteil S."/>
            <person name="Calhoun S."/>
            <person name="Haridas S."/>
            <person name="Kuo A."/>
            <person name="Mondo S."/>
            <person name="Pangilinan J."/>
            <person name="Riley R."/>
            <person name="LaButti K."/>
            <person name="Andreopoulos B."/>
            <person name="Lipzen A."/>
            <person name="Chen C."/>
            <person name="Yan M."/>
            <person name="Daum C."/>
            <person name="Ng V."/>
            <person name="Clum A."/>
            <person name="Steindorff A."/>
            <person name="Ohm R.A."/>
            <person name="Martin F."/>
            <person name="Silar P."/>
            <person name="Natvig D.O."/>
            <person name="Lalanne C."/>
            <person name="Gautier V."/>
            <person name="Ament-Velasquez S.L."/>
            <person name="Kruys A."/>
            <person name="Hutchinson M.I."/>
            <person name="Powell A.J."/>
            <person name="Barry K."/>
            <person name="Miller A.N."/>
            <person name="Grigoriev I.V."/>
            <person name="Debuchy R."/>
            <person name="Gladieux P."/>
            <person name="Hiltunen Thoren M."/>
            <person name="Johannesson H."/>
        </authorList>
    </citation>
    <scope>NUCLEOTIDE SEQUENCE</scope>
    <source>
        <strain evidence="1">PSN243</strain>
    </source>
</reference>
<evidence type="ECO:0000313" key="1">
    <source>
        <dbReference type="EMBL" id="KAK4448302.1"/>
    </source>
</evidence>
<protein>
    <submittedName>
        <fullName evidence="1">Uncharacterized protein</fullName>
    </submittedName>
</protein>
<dbReference type="Proteomes" id="UP001321760">
    <property type="component" value="Unassembled WGS sequence"/>
</dbReference>
<proteinExistence type="predicted"/>
<keyword evidence="2" id="KW-1185">Reference proteome</keyword>
<accession>A0AAV9GKA1</accession>
<organism evidence="1 2">
    <name type="scientific">Podospora aff. communis PSN243</name>
    <dbReference type="NCBI Taxonomy" id="3040156"/>
    <lineage>
        <taxon>Eukaryota</taxon>
        <taxon>Fungi</taxon>
        <taxon>Dikarya</taxon>
        <taxon>Ascomycota</taxon>
        <taxon>Pezizomycotina</taxon>
        <taxon>Sordariomycetes</taxon>
        <taxon>Sordariomycetidae</taxon>
        <taxon>Sordariales</taxon>
        <taxon>Podosporaceae</taxon>
        <taxon>Podospora</taxon>
    </lineage>
</organism>
<gene>
    <name evidence="1" type="ORF">QBC34DRAFT_381542</name>
</gene>
<comment type="caution">
    <text evidence="1">The sequence shown here is derived from an EMBL/GenBank/DDBJ whole genome shotgun (WGS) entry which is preliminary data.</text>
</comment>
<dbReference type="AlphaFoldDB" id="A0AAV9GKA1"/>
<dbReference type="EMBL" id="MU865944">
    <property type="protein sequence ID" value="KAK4448302.1"/>
    <property type="molecule type" value="Genomic_DNA"/>
</dbReference>
<reference evidence="1" key="2">
    <citation type="submission" date="2023-05" db="EMBL/GenBank/DDBJ databases">
        <authorList>
            <consortium name="Lawrence Berkeley National Laboratory"/>
            <person name="Steindorff A."/>
            <person name="Hensen N."/>
            <person name="Bonometti L."/>
            <person name="Westerberg I."/>
            <person name="Brannstrom I.O."/>
            <person name="Guillou S."/>
            <person name="Cros-Aarteil S."/>
            <person name="Calhoun S."/>
            <person name="Haridas S."/>
            <person name="Kuo A."/>
            <person name="Mondo S."/>
            <person name="Pangilinan J."/>
            <person name="Riley R."/>
            <person name="Labutti K."/>
            <person name="Andreopoulos B."/>
            <person name="Lipzen A."/>
            <person name="Chen C."/>
            <person name="Yanf M."/>
            <person name="Daum C."/>
            <person name="Ng V."/>
            <person name="Clum A."/>
            <person name="Ohm R."/>
            <person name="Martin F."/>
            <person name="Silar P."/>
            <person name="Natvig D."/>
            <person name="Lalanne C."/>
            <person name="Gautier V."/>
            <person name="Ament-Velasquez S.L."/>
            <person name="Kruys A."/>
            <person name="Hutchinson M.I."/>
            <person name="Powell A.J."/>
            <person name="Barry K."/>
            <person name="Miller A.N."/>
            <person name="Grigoriev I.V."/>
            <person name="Debuchy R."/>
            <person name="Gladieux P."/>
            <person name="Thoren M.H."/>
            <person name="Johannesson H."/>
        </authorList>
    </citation>
    <scope>NUCLEOTIDE SEQUENCE</scope>
    <source>
        <strain evidence="1">PSN243</strain>
    </source>
</reference>
<sequence>MPKLHDILWSSISTASLNRQQYLTFDVLRTAITADAVNSELSWTTRLLAASLANDVTQRAKRLFAALCLTGEPRRIKSLLDDCLEDLDLSHIQAREAITKHPCFGQR</sequence>